<dbReference type="AlphaFoldDB" id="A0A7H0Y2T9"/>
<gene>
    <name evidence="1" type="ORF">IAQ67_16005</name>
</gene>
<dbReference type="EMBL" id="CP061172">
    <property type="protein sequence ID" value="QNR65397.1"/>
    <property type="molecule type" value="Genomic_DNA"/>
</dbReference>
<accession>A0A7H0Y2T9</accession>
<proteinExistence type="predicted"/>
<name>A0A7H0Y2T9_9BACL</name>
<evidence type="ECO:0000313" key="2">
    <source>
        <dbReference type="Proteomes" id="UP000516384"/>
    </source>
</evidence>
<dbReference type="Proteomes" id="UP000516384">
    <property type="component" value="Chromosome"/>
</dbReference>
<evidence type="ECO:0000313" key="1">
    <source>
        <dbReference type="EMBL" id="QNR65397.1"/>
    </source>
</evidence>
<protein>
    <submittedName>
        <fullName evidence="1">Uncharacterized protein</fullName>
    </submittedName>
</protein>
<sequence>MAKIAIVKHNGSQTPYAFYTEIIDLKKDDLVVCDTQRGYETGRVLRISDSDQGVKPTRWIVSKVDTKGHVERVEKEKRISYLKQQIDIRRNEFTDVFINLLLSQNDKAMYSLLKELNELTNNINENKNNVELKDSFHFKDMSGKTFRAYKNNDCYVVLHSSDGGTVGYFYTIKSVKENLANRAWELLEDI</sequence>
<dbReference type="RefSeq" id="WP_190297297.1">
    <property type="nucleotide sequence ID" value="NZ_CP061172.1"/>
</dbReference>
<reference evidence="1 2" key="1">
    <citation type="submission" date="2020-09" db="EMBL/GenBank/DDBJ databases">
        <title>Characterization of Paenibacillus peoriae strain ZF390 with broad-spectrum antimicrobial activity as a potential biocontrol agent.</title>
        <authorList>
            <person name="Li L."/>
            <person name="Zhao Y."/>
            <person name="Li B."/>
            <person name="Xie X."/>
        </authorList>
    </citation>
    <scope>NUCLEOTIDE SEQUENCE [LARGE SCALE GENOMIC DNA]</scope>
    <source>
        <strain evidence="1 2">ZF390</strain>
    </source>
</reference>
<organism evidence="1 2">
    <name type="scientific">Paenibacillus peoriae</name>
    <dbReference type="NCBI Taxonomy" id="59893"/>
    <lineage>
        <taxon>Bacteria</taxon>
        <taxon>Bacillati</taxon>
        <taxon>Bacillota</taxon>
        <taxon>Bacilli</taxon>
        <taxon>Bacillales</taxon>
        <taxon>Paenibacillaceae</taxon>
        <taxon>Paenibacillus</taxon>
    </lineage>
</organism>